<dbReference type="EMBL" id="CP147988">
    <property type="protein sequence ID" value="WXK48413.1"/>
    <property type="molecule type" value="Genomic_DNA"/>
</dbReference>
<dbReference type="Proteomes" id="UP001447857">
    <property type="component" value="Chromosome"/>
</dbReference>
<dbReference type="RefSeq" id="WP_338839215.1">
    <property type="nucleotide sequence ID" value="NZ_CP147988.1"/>
</dbReference>
<protein>
    <submittedName>
        <fullName evidence="1">Uncharacterized protein</fullName>
    </submittedName>
</protein>
<keyword evidence="2" id="KW-1185">Reference proteome</keyword>
<sequence length="61" mass="7105">METKREAELILYIVSKEVSNCKVNFDLEDCDNILRVESEKCLDKDITDCMVKLGYICEKLD</sequence>
<evidence type="ECO:0000313" key="1">
    <source>
        <dbReference type="EMBL" id="WXK48413.1"/>
    </source>
</evidence>
<accession>A0ABZ2Q813</accession>
<evidence type="ECO:0000313" key="2">
    <source>
        <dbReference type="Proteomes" id="UP001447857"/>
    </source>
</evidence>
<reference evidence="1 2" key="1">
    <citation type="submission" date="2024-02" db="EMBL/GenBank/DDBJ databases">
        <title>complete genome of Flavobacterium ginsenosidimutans Str. YTB16.</title>
        <authorList>
            <person name="Wang Q."/>
        </authorList>
    </citation>
    <scope>NUCLEOTIDE SEQUENCE [LARGE SCALE GENOMIC DNA]</scope>
    <source>
        <strain evidence="1 2">YTB16</strain>
    </source>
</reference>
<organism evidence="1 2">
    <name type="scientific">Flavobacterium ginsenosidimutans</name>
    <dbReference type="NCBI Taxonomy" id="687844"/>
    <lineage>
        <taxon>Bacteria</taxon>
        <taxon>Pseudomonadati</taxon>
        <taxon>Bacteroidota</taxon>
        <taxon>Flavobacteriia</taxon>
        <taxon>Flavobacteriales</taxon>
        <taxon>Flavobacteriaceae</taxon>
        <taxon>Flavobacterium</taxon>
    </lineage>
</organism>
<gene>
    <name evidence="1" type="ORF">V6624_15395</name>
</gene>
<proteinExistence type="predicted"/>
<name>A0ABZ2Q813_9FLAO</name>